<reference evidence="2 3" key="1">
    <citation type="submission" date="2024-08" db="EMBL/GenBank/DDBJ databases">
        <title>Tateyamaria sp. nov., isolated from marine algae.</title>
        <authorList>
            <person name="Choi B.J."/>
            <person name="Kim J.M."/>
            <person name="Lee J.K."/>
            <person name="Choi D.G."/>
            <person name="Bayburt H."/>
            <person name="Baek J.H."/>
            <person name="Han D.M."/>
            <person name="Jeon C.O."/>
        </authorList>
    </citation>
    <scope>NUCLEOTIDE SEQUENCE [LARGE SCALE GENOMIC DNA]</scope>
    <source>
        <strain evidence="2 3">KMU-156</strain>
    </source>
</reference>
<dbReference type="InterPro" id="IPR011009">
    <property type="entry name" value="Kinase-like_dom_sf"/>
</dbReference>
<name>A0ABW8UXJ0_9RHOB</name>
<organism evidence="2 3">
    <name type="scientific">Tateyamaria armeniaca</name>
    <dbReference type="NCBI Taxonomy" id="2518930"/>
    <lineage>
        <taxon>Bacteria</taxon>
        <taxon>Pseudomonadati</taxon>
        <taxon>Pseudomonadota</taxon>
        <taxon>Alphaproteobacteria</taxon>
        <taxon>Rhodobacterales</taxon>
        <taxon>Roseobacteraceae</taxon>
        <taxon>Tateyamaria</taxon>
    </lineage>
</organism>
<dbReference type="SUPFAM" id="SSF56112">
    <property type="entry name" value="Protein kinase-like (PK-like)"/>
    <property type="match status" value="1"/>
</dbReference>
<feature type="domain" description="Aminoglycoside phosphotransferase" evidence="1">
    <location>
        <begin position="14"/>
        <end position="190"/>
    </location>
</feature>
<protein>
    <submittedName>
        <fullName evidence="2">Phosphotransferase enzyme family protein</fullName>
    </submittedName>
</protein>
<keyword evidence="3" id="KW-1185">Reference proteome</keyword>
<proteinExistence type="predicted"/>
<evidence type="ECO:0000313" key="3">
    <source>
        <dbReference type="Proteomes" id="UP001627408"/>
    </source>
</evidence>
<comment type="caution">
    <text evidence="2">The sequence shown here is derived from an EMBL/GenBank/DDBJ whole genome shotgun (WGS) entry which is preliminary data.</text>
</comment>
<dbReference type="EMBL" id="JBHDIY010000002">
    <property type="protein sequence ID" value="MFL4470719.1"/>
    <property type="molecule type" value="Genomic_DNA"/>
</dbReference>
<dbReference type="Proteomes" id="UP001627408">
    <property type="component" value="Unassembled WGS sequence"/>
</dbReference>
<dbReference type="Pfam" id="PF01636">
    <property type="entry name" value="APH"/>
    <property type="match status" value="1"/>
</dbReference>
<dbReference type="RefSeq" id="WP_407592565.1">
    <property type="nucleotide sequence ID" value="NZ_JBHDIY010000002.1"/>
</dbReference>
<accession>A0ABW8UXJ0</accession>
<dbReference type="Gene3D" id="3.90.1200.10">
    <property type="match status" value="1"/>
</dbReference>
<evidence type="ECO:0000259" key="1">
    <source>
        <dbReference type="Pfam" id="PF01636"/>
    </source>
</evidence>
<sequence length="221" mass="24212">MTPPLAAWGLSGDIVPLTGGHRNTALRVGTHVLKTTRRSEAALHWLGPVQDVAARCGLFAPRLIPSLSGTLCVEGWTCEPFCEGTETPPDDIAGQVAALHKRGHDLPQRPGFASARDLVSADRGGDIDLAEMPRDLVKALRAQWAQLERPETAIHADLNPTNILRDADGRVTLVDWDEARRDVALFDLADPSHPARRAWEIACCWQIEPERARHLAHLFAV</sequence>
<gene>
    <name evidence="2" type="ORF">ACERZ8_12800</name>
</gene>
<evidence type="ECO:0000313" key="2">
    <source>
        <dbReference type="EMBL" id="MFL4470719.1"/>
    </source>
</evidence>
<dbReference type="InterPro" id="IPR002575">
    <property type="entry name" value="Aminoglycoside_PTrfase"/>
</dbReference>